<dbReference type="OrthoDB" id="120976at2759"/>
<feature type="compositionally biased region" description="Low complexity" evidence="1">
    <location>
        <begin position="18"/>
        <end position="27"/>
    </location>
</feature>
<feature type="compositionally biased region" description="Polar residues" evidence="1">
    <location>
        <begin position="1"/>
        <end position="10"/>
    </location>
</feature>
<organism evidence="2 3">
    <name type="scientific">Triparma retinervis</name>
    <dbReference type="NCBI Taxonomy" id="2557542"/>
    <lineage>
        <taxon>Eukaryota</taxon>
        <taxon>Sar</taxon>
        <taxon>Stramenopiles</taxon>
        <taxon>Ochrophyta</taxon>
        <taxon>Bolidophyceae</taxon>
        <taxon>Parmales</taxon>
        <taxon>Triparmaceae</taxon>
        <taxon>Triparma</taxon>
    </lineage>
</organism>
<reference evidence="2" key="1">
    <citation type="submission" date="2022-07" db="EMBL/GenBank/DDBJ databases">
        <title>Genome analysis of Parmales, a sister group of diatoms, reveals the evolutionary specialization of diatoms from phago-mixotrophs to photoautotrophs.</title>
        <authorList>
            <person name="Ban H."/>
            <person name="Sato S."/>
            <person name="Yoshikawa S."/>
            <person name="Kazumasa Y."/>
            <person name="Nakamura Y."/>
            <person name="Ichinomiya M."/>
            <person name="Saitoh K."/>
            <person name="Sato N."/>
            <person name="Blanc-Mathieu R."/>
            <person name="Endo H."/>
            <person name="Kuwata A."/>
            <person name="Ogata H."/>
        </authorList>
    </citation>
    <scope>NUCLEOTIDE SEQUENCE</scope>
</reference>
<feature type="non-terminal residue" evidence="2">
    <location>
        <position position="82"/>
    </location>
</feature>
<proteinExistence type="predicted"/>
<protein>
    <submittedName>
        <fullName evidence="2">Uncharacterized protein</fullName>
    </submittedName>
</protein>
<dbReference type="AlphaFoldDB" id="A0A9W7AFI3"/>
<feature type="region of interest" description="Disordered" evidence="1">
    <location>
        <begin position="1"/>
        <end position="44"/>
    </location>
</feature>
<keyword evidence="3" id="KW-1185">Reference proteome</keyword>
<sequence>MTSMNEENLFSSFEDLEASSSSKSSSVTDEEDYLPPRKLASEMNHNELMAQLKDRGAPIKGFEDEDASTLQKLLDAEYEEEL</sequence>
<accession>A0A9W7AFI3</accession>
<dbReference type="EMBL" id="BRXZ01002761">
    <property type="protein sequence ID" value="GMH69661.1"/>
    <property type="molecule type" value="Genomic_DNA"/>
</dbReference>
<evidence type="ECO:0000313" key="2">
    <source>
        <dbReference type="EMBL" id="GMH69661.1"/>
    </source>
</evidence>
<dbReference type="Proteomes" id="UP001165082">
    <property type="component" value="Unassembled WGS sequence"/>
</dbReference>
<name>A0A9W7AFI3_9STRA</name>
<evidence type="ECO:0000256" key="1">
    <source>
        <dbReference type="SAM" id="MobiDB-lite"/>
    </source>
</evidence>
<gene>
    <name evidence="2" type="ORF">TrRE_jg6971</name>
</gene>
<comment type="caution">
    <text evidence="2">The sequence shown here is derived from an EMBL/GenBank/DDBJ whole genome shotgun (WGS) entry which is preliminary data.</text>
</comment>
<evidence type="ECO:0000313" key="3">
    <source>
        <dbReference type="Proteomes" id="UP001165082"/>
    </source>
</evidence>